<dbReference type="EMBL" id="CAJNOO010001503">
    <property type="protein sequence ID" value="CAF1162807.1"/>
    <property type="molecule type" value="Genomic_DNA"/>
</dbReference>
<evidence type="ECO:0000313" key="8">
    <source>
        <dbReference type="Proteomes" id="UP000663864"/>
    </source>
</evidence>
<dbReference type="Proteomes" id="UP000663864">
    <property type="component" value="Unassembled WGS sequence"/>
</dbReference>
<name>A0A814XF70_9BILA</name>
<evidence type="ECO:0000313" key="2">
    <source>
        <dbReference type="EMBL" id="CAF1162807.1"/>
    </source>
</evidence>
<keyword evidence="9" id="KW-1185">Reference proteome</keyword>
<dbReference type="EMBL" id="CAJOAX010002410">
    <property type="protein sequence ID" value="CAF3794339.1"/>
    <property type="molecule type" value="Genomic_DNA"/>
</dbReference>
<dbReference type="Proteomes" id="UP000663874">
    <property type="component" value="Unassembled WGS sequence"/>
</dbReference>
<dbReference type="AlphaFoldDB" id="A0A814XF70"/>
<dbReference type="Proteomes" id="UP000663882">
    <property type="component" value="Unassembled WGS sequence"/>
</dbReference>
<dbReference type="Proteomes" id="UP000663823">
    <property type="component" value="Unassembled WGS sequence"/>
</dbReference>
<accession>A0A814XF70</accession>
<evidence type="ECO:0000313" key="6">
    <source>
        <dbReference type="EMBL" id="CAF3833478.1"/>
    </source>
</evidence>
<dbReference type="EMBL" id="CAJOBD010001812">
    <property type="protein sequence ID" value="CAF3833478.1"/>
    <property type="molecule type" value="Genomic_DNA"/>
</dbReference>
<dbReference type="Proteomes" id="UP000663836">
    <property type="component" value="Unassembled WGS sequence"/>
</dbReference>
<evidence type="ECO:0000313" key="3">
    <source>
        <dbReference type="EMBL" id="CAF1214920.1"/>
    </source>
</evidence>
<evidence type="ECO:0000313" key="7">
    <source>
        <dbReference type="EMBL" id="CAF3861283.1"/>
    </source>
</evidence>
<reference evidence="3" key="1">
    <citation type="submission" date="2021-02" db="EMBL/GenBank/DDBJ databases">
        <authorList>
            <person name="Nowell W R."/>
        </authorList>
    </citation>
    <scope>NUCLEOTIDE SEQUENCE</scope>
</reference>
<evidence type="ECO:0000313" key="1">
    <source>
        <dbReference type="EMBL" id="CAF0976033.1"/>
    </source>
</evidence>
<dbReference type="EMBL" id="CAJNOL010002094">
    <property type="protein sequence ID" value="CAF1460950.1"/>
    <property type="molecule type" value="Genomic_DNA"/>
</dbReference>
<sequence>MHPIRNIKEKIGSCVEDIAVTAPQIVKDASIAVTDQVKNFNEKVLEPTEQQLADEHGYTHGGKREKIVKHLTGIGKYEAGAHFINKHVVNPMRRNHDKDNPPDSTAT</sequence>
<evidence type="ECO:0000313" key="4">
    <source>
        <dbReference type="EMBL" id="CAF1460950.1"/>
    </source>
</evidence>
<protein>
    <submittedName>
        <fullName evidence="3">Uncharacterized protein</fullName>
    </submittedName>
</protein>
<dbReference type="EMBL" id="CAJNOH010000266">
    <property type="protein sequence ID" value="CAF0976033.1"/>
    <property type="molecule type" value="Genomic_DNA"/>
</dbReference>
<comment type="caution">
    <text evidence="3">The sequence shown here is derived from an EMBL/GenBank/DDBJ whole genome shotgun (WGS) entry which is preliminary data.</text>
</comment>
<proteinExistence type="predicted"/>
<evidence type="ECO:0000313" key="9">
    <source>
        <dbReference type="Proteomes" id="UP000663870"/>
    </source>
</evidence>
<dbReference type="EMBL" id="CAJOBE010003094">
    <property type="protein sequence ID" value="CAF3861283.1"/>
    <property type="molecule type" value="Genomic_DNA"/>
</dbReference>
<dbReference type="Proteomes" id="UP000663870">
    <property type="component" value="Unassembled WGS sequence"/>
</dbReference>
<dbReference type="EMBL" id="CAJNOT010001542">
    <property type="protein sequence ID" value="CAF1214920.1"/>
    <property type="molecule type" value="Genomic_DNA"/>
</dbReference>
<organism evidence="3 8">
    <name type="scientific">Rotaria sordida</name>
    <dbReference type="NCBI Taxonomy" id="392033"/>
    <lineage>
        <taxon>Eukaryota</taxon>
        <taxon>Metazoa</taxon>
        <taxon>Spiralia</taxon>
        <taxon>Gnathifera</taxon>
        <taxon>Rotifera</taxon>
        <taxon>Eurotatoria</taxon>
        <taxon>Bdelloidea</taxon>
        <taxon>Philodinida</taxon>
        <taxon>Philodinidae</taxon>
        <taxon>Rotaria</taxon>
    </lineage>
</organism>
<evidence type="ECO:0000313" key="5">
    <source>
        <dbReference type="EMBL" id="CAF3794339.1"/>
    </source>
</evidence>
<dbReference type="OrthoDB" id="9993149at2759"/>
<dbReference type="Proteomes" id="UP000663854">
    <property type="component" value="Unassembled WGS sequence"/>
</dbReference>
<gene>
    <name evidence="7" type="ORF">FNK824_LOCUS18485</name>
    <name evidence="6" type="ORF">JBS370_LOCUS17202</name>
    <name evidence="4" type="ORF">JXQ802_LOCUS38167</name>
    <name evidence="5" type="ORF">OTI717_LOCUS17904</name>
    <name evidence="1" type="ORF">PYM288_LOCUS13364</name>
    <name evidence="2" type="ORF">RFH988_LOCUS22530</name>
    <name evidence="3" type="ORF">ZHD862_LOCUS23564</name>
</gene>